<dbReference type="InterPro" id="IPR036047">
    <property type="entry name" value="F-box-like_dom_sf"/>
</dbReference>
<dbReference type="InterPro" id="IPR050796">
    <property type="entry name" value="SCF_F-box_component"/>
</dbReference>
<dbReference type="AlphaFoldDB" id="A0AA38CLY2"/>
<feature type="compositionally biased region" description="Acidic residues" evidence="1">
    <location>
        <begin position="26"/>
        <end position="37"/>
    </location>
</feature>
<feature type="domain" description="F-box" evidence="2">
    <location>
        <begin position="138"/>
        <end position="170"/>
    </location>
</feature>
<dbReference type="InterPro" id="IPR011043">
    <property type="entry name" value="Gal_Oxase/kelch_b-propeller"/>
</dbReference>
<protein>
    <recommendedName>
        <fullName evidence="2">F-box domain-containing protein</fullName>
    </recommendedName>
</protein>
<dbReference type="EMBL" id="JAHRHJ020000010">
    <property type="protein sequence ID" value="KAH9298968.1"/>
    <property type="molecule type" value="Genomic_DNA"/>
</dbReference>
<keyword evidence="4" id="KW-1185">Reference proteome</keyword>
<evidence type="ECO:0000313" key="3">
    <source>
        <dbReference type="EMBL" id="KAH9298968.1"/>
    </source>
</evidence>
<dbReference type="SUPFAM" id="SSF50965">
    <property type="entry name" value="Galactose oxidase, central domain"/>
    <property type="match status" value="1"/>
</dbReference>
<dbReference type="SUPFAM" id="SSF81383">
    <property type="entry name" value="F-box domain"/>
    <property type="match status" value="1"/>
</dbReference>
<feature type="region of interest" description="Disordered" evidence="1">
    <location>
        <begin position="1"/>
        <end position="38"/>
    </location>
</feature>
<dbReference type="PANTHER" id="PTHR31672">
    <property type="entry name" value="BNACNNG10540D PROTEIN"/>
    <property type="match status" value="1"/>
</dbReference>
<dbReference type="Proteomes" id="UP000824469">
    <property type="component" value="Unassembled WGS sequence"/>
</dbReference>
<gene>
    <name evidence="3" type="ORF">KI387_030650</name>
</gene>
<proteinExistence type="predicted"/>
<accession>A0AA38CLY2</accession>
<evidence type="ECO:0000259" key="2">
    <source>
        <dbReference type="Pfam" id="PF00646"/>
    </source>
</evidence>
<sequence>MGRSRRGKKDRNGENKAKKRQYDGYETGDDEKEDEAAENTMIQRRIQKVFSQADNYAKYMSRTAGKFNYEWCDLLTKQCMGFPFSNLAIAFRERYGVNNLNQDLRVFHDRGEGSHNTLTLVKSVGEREGEDINPYLDSNSMEEILARLPLLSLMRAKIVCKAWNRAIGSLLPVNVDTDHYFVTHHISNGCHCIALFSSSLNRWFRIPLQWTKPWIWNCCEVSSCPEITLCAAGGGLYFFLDWYSGPVVFNPLANQHRVLPDIPLKDGWRPGMAVELIAETDHFKVIAIPVYDEVNWFVDPLLYNSSTNKWTVIPVTGDNPTTDIYWSDSHPWRSTLHNGTVYCTNSFGHHLGCYDIASGEFKFLEIEEGFTPQIDCHDHGMNYDPALPALLVCSGKLILVGRLQRRAGEGSILGRLPLIKHTLVGVWELDISAKIKRWSLISVTPRDLLEDTVKSSDGTDFVVGASAQGDQIWLMLRGSMTMLSFNVKSMEWTVMPGCPAEDRIDTISRRAFFAPLRVTPYI</sequence>
<dbReference type="Pfam" id="PF00646">
    <property type="entry name" value="F-box"/>
    <property type="match status" value="1"/>
</dbReference>
<dbReference type="InterPro" id="IPR001810">
    <property type="entry name" value="F-box_dom"/>
</dbReference>
<evidence type="ECO:0000256" key="1">
    <source>
        <dbReference type="SAM" id="MobiDB-lite"/>
    </source>
</evidence>
<evidence type="ECO:0000313" key="4">
    <source>
        <dbReference type="Proteomes" id="UP000824469"/>
    </source>
</evidence>
<name>A0AA38CLY2_TAXCH</name>
<feature type="compositionally biased region" description="Basic and acidic residues" evidence="1">
    <location>
        <begin position="10"/>
        <end position="23"/>
    </location>
</feature>
<comment type="caution">
    <text evidence="3">The sequence shown here is derived from an EMBL/GenBank/DDBJ whole genome shotgun (WGS) entry which is preliminary data.</text>
</comment>
<reference evidence="3 4" key="1">
    <citation type="journal article" date="2021" name="Nat. Plants">
        <title>The Taxus genome provides insights into paclitaxel biosynthesis.</title>
        <authorList>
            <person name="Xiong X."/>
            <person name="Gou J."/>
            <person name="Liao Q."/>
            <person name="Li Y."/>
            <person name="Zhou Q."/>
            <person name="Bi G."/>
            <person name="Li C."/>
            <person name="Du R."/>
            <person name="Wang X."/>
            <person name="Sun T."/>
            <person name="Guo L."/>
            <person name="Liang H."/>
            <person name="Lu P."/>
            <person name="Wu Y."/>
            <person name="Zhang Z."/>
            <person name="Ro D.K."/>
            <person name="Shang Y."/>
            <person name="Huang S."/>
            <person name="Yan J."/>
        </authorList>
    </citation>
    <scope>NUCLEOTIDE SEQUENCE [LARGE SCALE GENOMIC DNA]</scope>
    <source>
        <strain evidence="3">Ta-2019</strain>
    </source>
</reference>
<organism evidence="3 4">
    <name type="scientific">Taxus chinensis</name>
    <name type="common">Chinese yew</name>
    <name type="synonym">Taxus wallichiana var. chinensis</name>
    <dbReference type="NCBI Taxonomy" id="29808"/>
    <lineage>
        <taxon>Eukaryota</taxon>
        <taxon>Viridiplantae</taxon>
        <taxon>Streptophyta</taxon>
        <taxon>Embryophyta</taxon>
        <taxon>Tracheophyta</taxon>
        <taxon>Spermatophyta</taxon>
        <taxon>Pinopsida</taxon>
        <taxon>Pinidae</taxon>
        <taxon>Conifers II</taxon>
        <taxon>Cupressales</taxon>
        <taxon>Taxaceae</taxon>
        <taxon>Taxus</taxon>
    </lineage>
</organism>
<dbReference type="OMA" id="PLANQHR"/>